<dbReference type="Proteomes" id="UP000230551">
    <property type="component" value="Unassembled WGS sequence"/>
</dbReference>
<dbReference type="InterPro" id="IPR003870">
    <property type="entry name" value="DUF222"/>
</dbReference>
<feature type="domain" description="DUF222" evidence="1">
    <location>
        <begin position="353"/>
        <end position="409"/>
    </location>
</feature>
<accession>A0A2G5PCT6</accession>
<comment type="caution">
    <text evidence="2">The sequence shown here is derived from an EMBL/GenBank/DDBJ whole genome shotgun (WGS) entry which is preliminary data.</text>
</comment>
<dbReference type="Pfam" id="PF02720">
    <property type="entry name" value="DUF222"/>
    <property type="match status" value="2"/>
</dbReference>
<dbReference type="EMBL" id="PDCN02000008">
    <property type="protein sequence ID" value="PIB75704.1"/>
    <property type="molecule type" value="Genomic_DNA"/>
</dbReference>
<proteinExistence type="predicted"/>
<gene>
    <name evidence="2" type="ORF">CQY22_008160</name>
</gene>
<feature type="domain" description="DUF222" evidence="1">
    <location>
        <begin position="41"/>
        <end position="315"/>
    </location>
</feature>
<dbReference type="RefSeq" id="WP_090591518.1">
    <property type="nucleotide sequence ID" value="NZ_CP104302.1"/>
</dbReference>
<evidence type="ECO:0000313" key="2">
    <source>
        <dbReference type="EMBL" id="PIB75704.1"/>
    </source>
</evidence>
<organism evidence="2 3">
    <name type="scientific">Mycolicibacterium brumae</name>
    <dbReference type="NCBI Taxonomy" id="85968"/>
    <lineage>
        <taxon>Bacteria</taxon>
        <taxon>Bacillati</taxon>
        <taxon>Actinomycetota</taxon>
        <taxon>Actinomycetes</taxon>
        <taxon>Mycobacteriales</taxon>
        <taxon>Mycobacteriaceae</taxon>
        <taxon>Mycolicibacterium</taxon>
    </lineage>
</organism>
<reference evidence="2 3" key="1">
    <citation type="journal article" date="2017" name="Infect. Genet. Evol.">
        <title>The new phylogeny of the genus Mycobacterium: The old and the news.</title>
        <authorList>
            <person name="Tortoli E."/>
            <person name="Fedrizzi T."/>
            <person name="Meehan C.J."/>
            <person name="Trovato A."/>
            <person name="Grottola A."/>
            <person name="Giacobazzi E."/>
            <person name="Serpini G.F."/>
            <person name="Tagliazucchi S."/>
            <person name="Fabio A."/>
            <person name="Bettua C."/>
            <person name="Bertorelli R."/>
            <person name="Frascaro F."/>
            <person name="De Sanctis V."/>
            <person name="Pecorari M."/>
            <person name="Jousson O."/>
            <person name="Segata N."/>
            <person name="Cirillo D.M."/>
        </authorList>
    </citation>
    <scope>NUCLEOTIDE SEQUENCE [LARGE SCALE GENOMIC DNA]</scope>
    <source>
        <strain evidence="2 3">CIP1034565</strain>
    </source>
</reference>
<name>A0A2G5PCT6_9MYCO</name>
<keyword evidence="3" id="KW-1185">Reference proteome</keyword>
<evidence type="ECO:0000313" key="3">
    <source>
        <dbReference type="Proteomes" id="UP000230551"/>
    </source>
</evidence>
<sequence length="409" mass="42943">MSSTAYADREAIFAALAQAETAHRVLASASLDALSSEKILEVLARREALAWRAPAADHRLLARLVADGNPGVLGAANLTLVLEERLRISRGAARRRLAEAADLGPRVALDGQPLEPVMPTVAQGVADGVIGPEQVAIVRDTYAKIPAAVDPETRADAEAELADLAGKYGPNHLQRLATVLLMVLDPDGDFADRRRAAKRGLSVGVQTRDGMRNLRASLTPEAWATLEPILEKLAAPGMCNPDDEHPCVSGTPSEEQIQGDKRTVSQRNHDALVAAMRALLASGELGQHNGLPVTVIVTTTLAELNTAAHGGAPADLGAAPITDPVVTVMGPGAPIANPSVGQAPACYVPAALTGWAVTAGGSFLPMSDLLRMASHAIHYLTVFDGHGRALWLGRTKRLANADQRIVLYA</sequence>
<dbReference type="AlphaFoldDB" id="A0A2G5PCT6"/>
<protein>
    <submittedName>
        <fullName evidence="2">DUF222 domain-containing protein</fullName>
    </submittedName>
</protein>
<dbReference type="STRING" id="85968.GCA_900073015_03145"/>
<evidence type="ECO:0000259" key="1">
    <source>
        <dbReference type="Pfam" id="PF02720"/>
    </source>
</evidence>